<evidence type="ECO:0000256" key="1">
    <source>
        <dbReference type="SAM" id="Phobius"/>
    </source>
</evidence>
<dbReference type="Proteomes" id="UP001595797">
    <property type="component" value="Unassembled WGS sequence"/>
</dbReference>
<proteinExistence type="predicted"/>
<sequence length="171" mass="19906">MGMWKRRKRALPWKEPLDVKVINWFLNRSFWKSVAVNVVSAAIIAMGATFVLSIAIYKKVDYKVQQDRITSDYWWLFLFVAMTIVFAMLARRRSRKDRDKGAVALTVSILTAPVAVYYLLSIWSMQITNLVNTIEITEFSDGTHISHVFTYLSYDEFGNPRYMDDVPYSAR</sequence>
<protein>
    <submittedName>
        <fullName evidence="2">Uncharacterized protein</fullName>
    </submittedName>
</protein>
<keyword evidence="1" id="KW-1133">Transmembrane helix</keyword>
<comment type="caution">
    <text evidence="2">The sequence shown here is derived from an EMBL/GenBank/DDBJ whole genome shotgun (WGS) entry which is preliminary data.</text>
</comment>
<keyword evidence="3" id="KW-1185">Reference proteome</keyword>
<keyword evidence="1" id="KW-0812">Transmembrane</keyword>
<reference evidence="3" key="1">
    <citation type="journal article" date="2019" name="Int. J. Syst. Evol. Microbiol.">
        <title>The Global Catalogue of Microorganisms (GCM) 10K type strain sequencing project: providing services to taxonomists for standard genome sequencing and annotation.</title>
        <authorList>
            <consortium name="The Broad Institute Genomics Platform"/>
            <consortium name="The Broad Institute Genome Sequencing Center for Infectious Disease"/>
            <person name="Wu L."/>
            <person name="Ma J."/>
        </authorList>
    </citation>
    <scope>NUCLEOTIDE SEQUENCE [LARGE SCALE GENOMIC DNA]</scope>
    <source>
        <strain evidence="3">CGMCC 4.6946</strain>
    </source>
</reference>
<keyword evidence="1" id="KW-0472">Membrane</keyword>
<dbReference type="EMBL" id="JBHSIW010000014">
    <property type="protein sequence ID" value="MFC4904085.1"/>
    <property type="molecule type" value="Genomic_DNA"/>
</dbReference>
<feature type="transmembrane region" description="Helical" evidence="1">
    <location>
        <begin position="102"/>
        <end position="120"/>
    </location>
</feature>
<feature type="transmembrane region" description="Helical" evidence="1">
    <location>
        <begin position="73"/>
        <end position="90"/>
    </location>
</feature>
<evidence type="ECO:0000313" key="2">
    <source>
        <dbReference type="EMBL" id="MFC4904085.1"/>
    </source>
</evidence>
<name>A0ABV9TJC1_9MICC</name>
<evidence type="ECO:0000313" key="3">
    <source>
        <dbReference type="Proteomes" id="UP001595797"/>
    </source>
</evidence>
<feature type="transmembrane region" description="Helical" evidence="1">
    <location>
        <begin position="34"/>
        <end position="57"/>
    </location>
</feature>
<organism evidence="2 3">
    <name type="scientific">Kocuria oceani</name>
    <dbReference type="NCBI Taxonomy" id="988827"/>
    <lineage>
        <taxon>Bacteria</taxon>
        <taxon>Bacillati</taxon>
        <taxon>Actinomycetota</taxon>
        <taxon>Actinomycetes</taxon>
        <taxon>Micrococcales</taxon>
        <taxon>Micrococcaceae</taxon>
        <taxon>Kocuria</taxon>
    </lineage>
</organism>
<dbReference type="RefSeq" id="WP_277551875.1">
    <property type="nucleotide sequence ID" value="NZ_JARAMH010000015.1"/>
</dbReference>
<accession>A0ABV9TJC1</accession>
<gene>
    <name evidence="2" type="ORF">ACFPCS_10965</name>
</gene>